<dbReference type="GO" id="GO:0003677">
    <property type="term" value="F:DNA binding"/>
    <property type="evidence" value="ECO:0007669"/>
    <property type="project" value="UniProtKB-KW"/>
</dbReference>
<gene>
    <name evidence="6" type="ORF">GCM10010979_02050</name>
</gene>
<name>A0A916WEQ3_9MICO</name>
<proteinExistence type="predicted"/>
<accession>A0A916WEQ3</accession>
<evidence type="ECO:0000256" key="3">
    <source>
        <dbReference type="ARBA" id="ARBA00023163"/>
    </source>
</evidence>
<feature type="domain" description="HTH hxlR-type" evidence="5">
    <location>
        <begin position="1"/>
        <end position="82"/>
    </location>
</feature>
<evidence type="ECO:0000313" key="7">
    <source>
        <dbReference type="Proteomes" id="UP000606922"/>
    </source>
</evidence>
<feature type="region of interest" description="Disordered" evidence="4">
    <location>
        <begin position="101"/>
        <end position="128"/>
    </location>
</feature>
<dbReference type="PROSITE" id="PS51118">
    <property type="entry name" value="HTH_HXLR"/>
    <property type="match status" value="1"/>
</dbReference>
<sequence length="128" mass="14177">MRECFYGTSRFSDFAARTGLSDAVVATRLKHLSGMGVLERRPYVEPGQRGRFEYHLTERGRGFFPVLVALIQWGGAYVQEGDGVVQLTEIRTGQRVRITASGADGRALAPEDIAVQPRRRPDGSAQRP</sequence>
<dbReference type="EMBL" id="BMGB01000001">
    <property type="protein sequence ID" value="GGA90971.1"/>
    <property type="molecule type" value="Genomic_DNA"/>
</dbReference>
<dbReference type="Proteomes" id="UP000606922">
    <property type="component" value="Unassembled WGS sequence"/>
</dbReference>
<organism evidence="6 7">
    <name type="scientific">Conyzicola nivalis</name>
    <dbReference type="NCBI Taxonomy" id="1477021"/>
    <lineage>
        <taxon>Bacteria</taxon>
        <taxon>Bacillati</taxon>
        <taxon>Actinomycetota</taxon>
        <taxon>Actinomycetes</taxon>
        <taxon>Micrococcales</taxon>
        <taxon>Microbacteriaceae</taxon>
        <taxon>Conyzicola</taxon>
    </lineage>
</organism>
<keyword evidence="1" id="KW-0805">Transcription regulation</keyword>
<keyword evidence="2" id="KW-0238">DNA-binding</keyword>
<evidence type="ECO:0000259" key="5">
    <source>
        <dbReference type="PROSITE" id="PS51118"/>
    </source>
</evidence>
<comment type="caution">
    <text evidence="6">The sequence shown here is derived from an EMBL/GenBank/DDBJ whole genome shotgun (WGS) entry which is preliminary data.</text>
</comment>
<evidence type="ECO:0000313" key="6">
    <source>
        <dbReference type="EMBL" id="GGA90971.1"/>
    </source>
</evidence>
<dbReference type="InterPro" id="IPR036388">
    <property type="entry name" value="WH-like_DNA-bd_sf"/>
</dbReference>
<dbReference type="SUPFAM" id="SSF46785">
    <property type="entry name" value="Winged helix' DNA-binding domain"/>
    <property type="match status" value="1"/>
</dbReference>
<keyword evidence="3" id="KW-0804">Transcription</keyword>
<dbReference type="PANTHER" id="PTHR33204">
    <property type="entry name" value="TRANSCRIPTIONAL REGULATOR, MARR FAMILY"/>
    <property type="match status" value="1"/>
</dbReference>
<dbReference type="InterPro" id="IPR002577">
    <property type="entry name" value="HTH_HxlR"/>
</dbReference>
<evidence type="ECO:0000256" key="1">
    <source>
        <dbReference type="ARBA" id="ARBA00023015"/>
    </source>
</evidence>
<protein>
    <submittedName>
        <fullName evidence="6">Transcriptional regulator</fullName>
    </submittedName>
</protein>
<keyword evidence="7" id="KW-1185">Reference proteome</keyword>
<dbReference type="AlphaFoldDB" id="A0A916WEQ3"/>
<dbReference type="PANTHER" id="PTHR33204:SF18">
    <property type="entry name" value="TRANSCRIPTIONAL REGULATORY PROTEIN"/>
    <property type="match status" value="1"/>
</dbReference>
<dbReference type="Pfam" id="PF01638">
    <property type="entry name" value="HxlR"/>
    <property type="match status" value="1"/>
</dbReference>
<evidence type="ECO:0000256" key="2">
    <source>
        <dbReference type="ARBA" id="ARBA00023125"/>
    </source>
</evidence>
<evidence type="ECO:0000256" key="4">
    <source>
        <dbReference type="SAM" id="MobiDB-lite"/>
    </source>
</evidence>
<dbReference type="Gene3D" id="1.10.10.10">
    <property type="entry name" value="Winged helix-like DNA-binding domain superfamily/Winged helix DNA-binding domain"/>
    <property type="match status" value="1"/>
</dbReference>
<dbReference type="InterPro" id="IPR036390">
    <property type="entry name" value="WH_DNA-bd_sf"/>
</dbReference>
<reference evidence="6" key="1">
    <citation type="journal article" date="2014" name="Int. J. Syst. Evol. Microbiol.">
        <title>Complete genome sequence of Corynebacterium casei LMG S-19264T (=DSM 44701T), isolated from a smear-ripened cheese.</title>
        <authorList>
            <consortium name="US DOE Joint Genome Institute (JGI-PGF)"/>
            <person name="Walter F."/>
            <person name="Albersmeier A."/>
            <person name="Kalinowski J."/>
            <person name="Ruckert C."/>
        </authorList>
    </citation>
    <scope>NUCLEOTIDE SEQUENCE</scope>
    <source>
        <strain evidence="6">CGMCC 1.12813</strain>
    </source>
</reference>
<reference evidence="6" key="2">
    <citation type="submission" date="2020-09" db="EMBL/GenBank/DDBJ databases">
        <authorList>
            <person name="Sun Q."/>
            <person name="Zhou Y."/>
        </authorList>
    </citation>
    <scope>NUCLEOTIDE SEQUENCE</scope>
    <source>
        <strain evidence="6">CGMCC 1.12813</strain>
    </source>
</reference>